<feature type="transmembrane region" description="Helical" evidence="11">
    <location>
        <begin position="1282"/>
        <end position="1303"/>
    </location>
</feature>
<feature type="transmembrane region" description="Helical" evidence="11">
    <location>
        <begin position="1315"/>
        <end position="1334"/>
    </location>
</feature>
<dbReference type="Gene3D" id="3.40.50.300">
    <property type="entry name" value="P-loop containing nucleotide triphosphate hydrolases"/>
    <property type="match status" value="1"/>
</dbReference>
<feature type="repeat" description="WD" evidence="10">
    <location>
        <begin position="942"/>
        <end position="964"/>
    </location>
</feature>
<evidence type="ECO:0000313" key="13">
    <source>
        <dbReference type="EMBL" id="OCB86268.1"/>
    </source>
</evidence>
<feature type="repeat" description="WD" evidence="10">
    <location>
        <begin position="853"/>
        <end position="894"/>
    </location>
</feature>
<feature type="transmembrane region" description="Helical" evidence="11">
    <location>
        <begin position="1257"/>
        <end position="1276"/>
    </location>
</feature>
<evidence type="ECO:0000256" key="2">
    <source>
        <dbReference type="ARBA" id="ARBA00008335"/>
    </source>
</evidence>
<dbReference type="GO" id="GO:0006811">
    <property type="term" value="P:monoatomic ion transport"/>
    <property type="evidence" value="ECO:0007669"/>
    <property type="project" value="UniProtKB-KW"/>
</dbReference>
<feature type="transmembrane region" description="Helical" evidence="11">
    <location>
        <begin position="1691"/>
        <end position="1713"/>
    </location>
</feature>
<feature type="transmembrane region" description="Helical" evidence="11">
    <location>
        <begin position="1416"/>
        <end position="1435"/>
    </location>
</feature>
<evidence type="ECO:0000259" key="12">
    <source>
        <dbReference type="PROSITE" id="PS50850"/>
    </source>
</evidence>
<evidence type="ECO:0000256" key="7">
    <source>
        <dbReference type="ARBA" id="ARBA00022989"/>
    </source>
</evidence>
<keyword evidence="9 11" id="KW-0472">Membrane</keyword>
<feature type="transmembrane region" description="Helical" evidence="11">
    <location>
        <begin position="1522"/>
        <end position="1545"/>
    </location>
</feature>
<evidence type="ECO:0000256" key="9">
    <source>
        <dbReference type="ARBA" id="ARBA00023136"/>
    </source>
</evidence>
<dbReference type="PANTHER" id="PTHR23501:SF87">
    <property type="entry name" value="SIDEROPHORE IRON TRANSPORTER 2"/>
    <property type="match status" value="1"/>
</dbReference>
<dbReference type="PANTHER" id="PTHR23501">
    <property type="entry name" value="MAJOR FACILITATOR SUPERFAMILY"/>
    <property type="match status" value="1"/>
</dbReference>
<feature type="repeat" description="WD" evidence="10">
    <location>
        <begin position="896"/>
        <end position="937"/>
    </location>
</feature>
<keyword evidence="14" id="KW-1185">Reference proteome</keyword>
<organism evidence="13 14">
    <name type="scientific">Sanghuangporus baumii</name>
    <name type="common">Phellinus baumii</name>
    <dbReference type="NCBI Taxonomy" id="108892"/>
    <lineage>
        <taxon>Eukaryota</taxon>
        <taxon>Fungi</taxon>
        <taxon>Dikarya</taxon>
        <taxon>Basidiomycota</taxon>
        <taxon>Agaricomycotina</taxon>
        <taxon>Agaricomycetes</taxon>
        <taxon>Hymenochaetales</taxon>
        <taxon>Hymenochaetaceae</taxon>
        <taxon>Sanghuangporus</taxon>
    </lineage>
</organism>
<feature type="repeat" description="WD" evidence="10">
    <location>
        <begin position="966"/>
        <end position="1007"/>
    </location>
</feature>
<name>A0A9Q5N732_SANBA</name>
<keyword evidence="7 11" id="KW-1133">Transmembrane helix</keyword>
<dbReference type="PROSITE" id="PS50082">
    <property type="entry name" value="WD_REPEATS_2"/>
    <property type="match status" value="6"/>
</dbReference>
<dbReference type="GO" id="GO:0022857">
    <property type="term" value="F:transmembrane transporter activity"/>
    <property type="evidence" value="ECO:0007669"/>
    <property type="project" value="InterPro"/>
</dbReference>
<reference evidence="13" key="1">
    <citation type="submission" date="2016-06" db="EMBL/GenBank/DDBJ databases">
        <title>Draft Genome sequence of the fungus Inonotus baumii.</title>
        <authorList>
            <person name="Zhu H."/>
            <person name="Lin W."/>
        </authorList>
    </citation>
    <scope>NUCLEOTIDE SEQUENCE</scope>
    <source>
        <strain evidence="13">821</strain>
    </source>
</reference>
<dbReference type="PROSITE" id="PS00678">
    <property type="entry name" value="WD_REPEATS_1"/>
    <property type="match status" value="4"/>
</dbReference>
<dbReference type="CDD" id="cd00200">
    <property type="entry name" value="WD40"/>
    <property type="match status" value="1"/>
</dbReference>
<dbReference type="GO" id="GO:0005886">
    <property type="term" value="C:plasma membrane"/>
    <property type="evidence" value="ECO:0007669"/>
    <property type="project" value="TreeGrafter"/>
</dbReference>
<evidence type="ECO:0000256" key="8">
    <source>
        <dbReference type="ARBA" id="ARBA00023065"/>
    </source>
</evidence>
<dbReference type="InterPro" id="IPR020472">
    <property type="entry name" value="WD40_PAC1"/>
</dbReference>
<dbReference type="PRINTS" id="PR00320">
    <property type="entry name" value="GPROTEINBRPT"/>
</dbReference>
<dbReference type="SMART" id="SM00320">
    <property type="entry name" value="WD40"/>
    <property type="match status" value="5"/>
</dbReference>
<dbReference type="Proteomes" id="UP000757232">
    <property type="component" value="Unassembled WGS sequence"/>
</dbReference>
<evidence type="ECO:0000313" key="14">
    <source>
        <dbReference type="Proteomes" id="UP000757232"/>
    </source>
</evidence>
<feature type="transmembrane region" description="Helical" evidence="11">
    <location>
        <begin position="1447"/>
        <end position="1465"/>
    </location>
</feature>
<dbReference type="Gene3D" id="2.130.10.10">
    <property type="entry name" value="YVTN repeat-like/Quinoprotein amine dehydrogenase"/>
    <property type="match status" value="3"/>
</dbReference>
<gene>
    <name evidence="13" type="ORF">A7U60_g6580</name>
</gene>
<feature type="transmembrane region" description="Helical" evidence="11">
    <location>
        <begin position="1552"/>
        <end position="1569"/>
    </location>
</feature>
<dbReference type="Gene3D" id="1.20.1250.20">
    <property type="entry name" value="MFS general substrate transporter like domains"/>
    <property type="match status" value="2"/>
</dbReference>
<dbReference type="PROSITE" id="PS50850">
    <property type="entry name" value="MFS"/>
    <property type="match status" value="1"/>
</dbReference>
<keyword evidence="4 10" id="KW-0853">WD repeat</keyword>
<keyword evidence="5 11" id="KW-0812">Transmembrane</keyword>
<feature type="transmembrane region" description="Helical" evidence="11">
    <location>
        <begin position="1611"/>
        <end position="1637"/>
    </location>
</feature>
<dbReference type="SUPFAM" id="SSF103473">
    <property type="entry name" value="MFS general substrate transporter"/>
    <property type="match status" value="1"/>
</dbReference>
<feature type="repeat" description="WD" evidence="10">
    <location>
        <begin position="1017"/>
        <end position="1051"/>
    </location>
</feature>
<evidence type="ECO:0000256" key="10">
    <source>
        <dbReference type="PROSITE-ProRule" id="PRU00221"/>
    </source>
</evidence>
<dbReference type="InterPro" id="IPR020846">
    <property type="entry name" value="MFS_dom"/>
</dbReference>
<feature type="transmembrane region" description="Helical" evidence="11">
    <location>
        <begin position="1485"/>
        <end position="1510"/>
    </location>
</feature>
<dbReference type="InterPro" id="IPR036259">
    <property type="entry name" value="MFS_trans_sf"/>
</dbReference>
<dbReference type="OrthoDB" id="2241241at2759"/>
<dbReference type="InterPro" id="IPR001680">
    <property type="entry name" value="WD40_rpt"/>
</dbReference>
<keyword evidence="3" id="KW-0813">Transport</keyword>
<dbReference type="SUPFAM" id="SSF52540">
    <property type="entry name" value="P-loop containing nucleoside triphosphate hydrolases"/>
    <property type="match status" value="1"/>
</dbReference>
<feature type="transmembrane region" description="Helical" evidence="11">
    <location>
        <begin position="1188"/>
        <end position="1206"/>
    </location>
</feature>
<comment type="similarity">
    <text evidence="2">Belongs to the major facilitator superfamily.</text>
</comment>
<dbReference type="PROSITE" id="PS50294">
    <property type="entry name" value="WD_REPEATS_REGION"/>
    <property type="match status" value="5"/>
</dbReference>
<feature type="transmembrane region" description="Helical" evidence="11">
    <location>
        <begin position="1346"/>
        <end position="1369"/>
    </location>
</feature>
<evidence type="ECO:0000256" key="11">
    <source>
        <dbReference type="SAM" id="Phobius"/>
    </source>
</evidence>
<proteinExistence type="inferred from homology"/>
<evidence type="ECO:0000256" key="3">
    <source>
        <dbReference type="ARBA" id="ARBA00022448"/>
    </source>
</evidence>
<dbReference type="Pfam" id="PF07690">
    <property type="entry name" value="MFS_1"/>
    <property type="match status" value="1"/>
</dbReference>
<evidence type="ECO:0000256" key="6">
    <source>
        <dbReference type="ARBA" id="ARBA00022737"/>
    </source>
</evidence>
<keyword evidence="8" id="KW-0406">Ion transport</keyword>
<dbReference type="InterPro" id="IPR011701">
    <property type="entry name" value="MFS"/>
</dbReference>
<protein>
    <submittedName>
        <fullName evidence="13">Drug:h+ antiporter</fullName>
    </submittedName>
</protein>
<feature type="domain" description="Major facilitator superfamily (MFS) profile" evidence="12">
    <location>
        <begin position="1193"/>
        <end position="1714"/>
    </location>
</feature>
<dbReference type="InterPro" id="IPR056884">
    <property type="entry name" value="NPHP3-like_N"/>
</dbReference>
<dbReference type="FunFam" id="1.20.1250.20:FF:000197">
    <property type="entry name" value="Siderophore iron transporter 1"/>
    <property type="match status" value="1"/>
</dbReference>
<dbReference type="InterPro" id="IPR019775">
    <property type="entry name" value="WD40_repeat_CS"/>
</dbReference>
<accession>A0A9Q5N732</accession>
<sequence>MSVKGIEVEFRNGRSPYPVSVKVEIGDNETHRSKQYEKGENVHWLFEKQLSKALHITISVREHRRFRRTVNVMTIYVPLAKLVMKPLFVPDECSDGSILMKVHCGAGGPFIDIIRRLIEQSQVQLGTMKVFLERLRRACEILDYIASITEAVSAVHPSARSAAMVASRLFEYCRSLQDCHATASELIENVATFIPFTDFPSDGLKCEVTACTAEQMMKLFEKICRTIMTYSSTFVLGGFMGERTDEICDLKRKFQSLKETFSWCLTTEIWKTTLKIEVNTESLLLRLLNPVWDAYYNEGRACFDGSRKDTLRILEDWSASESSAKLMWIYGYPGLGKTAIAHSAAKMFDDQNRLAGCFFTDKEEKERQNPRRVIPTIAYQMAKWHGNYHANVLDVLRAREELGLFQDLNSQFEILIRRPIRKISTRYPPLHKPLIIVLDALDEIHDCLQSRRCLADYIVDFALLVPWLKVLVFSTRSKSIDAHFRRAKVKNLGLDDPSLDLRSDIEAYAMLCAQSKRASASWSPGLENDVRGLFSRISRSLKMLHATDGSDVFQSKTRIWDMGDFFRTLIQSVMERNGYRTDKVPVVRDIMAVLSCISSTKPPKEDVVVAFLQLFQPHVSEDMLRTIVFSLSPIVSRDAMAFVRILLPVPAFLDFISRERRSGCFYVDMDYMRQNLAKYCLDTMHEKLKFNICNISSPYLENRAIPNLEQRLQKHIPGIIQFSSLNWMDLISQSEEAQNFRDSVADLLCSRKALFWIEVLSLIGAVEKGIEILSKCADCFKEEARIVHVITELLDFLSKFKSPIEISAVHIYVSALLWLSPNSRLVRGISFRSRYPPRVMFEVSAILNPRAICTNSDGGITSIARSADGRKIVTGGKDGTLRIWDGKTGAQISEPIKAHTDEVHNVQYSPDGSKIVSGSLNGTVKIWDAEEGRLFVGPLRVVVSGDFNGTLRIWNTRNGELIKESQSRHEENVSALAFSPNGERIASGSRDSTIRIWDARNGIPVGNAFKWTGDHYVRAVAYSPDGKHIVSGHSDRMVRVWDAQTGVRLLEPLEGHKEEVVDVSYSRDGRKILSASRDESIRIWDATTDKMMHMLVNLIRWRFLLHRYKTITLVPSTCQGCSHPSSSSSRIFAKYFMSSENEKKDREIDSERGVAHNLPVLDSVVKRELDAHVGVKRVEAAERVWGKYSKWILFVSLGLACYIYSLDGQTTSYYLTFAASAFNKHSLISSVQVAQSIIIAVGKPVIAKVADVTSRAYAYLGVLLFYVIGYIVIASAQNINAVAAGIVIYAMGYTGLQLLTQVIVADMTTLRWRSFISGLTSLPFVVNAWIGANIANDILEQSSWRWGYGMFAILVPATLIPLISILFWAERKAKRLGIVDQELAANGVPKEALVFDPAANKTIAERARLAFDQLDIIGLTLLGAAVALILLPLTLANNANKRWRNSSMIAMLVVGVVLLFVFAIWDLRFAKRPVVAPRFLRNKGVVLAAWIGFFDFTSFYLTYVYLYSFVLVVKPWSTLDATYFMTAQTVALTVFGISAGAAMLYVRRFKPFLIGGLLIRLLGVGLMIHSRGANASTVEIVWSQILQGLGGGFSAIASQTAAQAGVPHVDVAIVTAVCLLWTEIGGSVGSAIAGAIWSNTMLDNMRSELPDVSEELLQELYGSIVSVTSYPRGSEIREGVINAYDKTMRDMIIAGTAVAVVPTILALFIPNYYLGDKQNAVEDQESSDGETSRQ</sequence>
<dbReference type="InterPro" id="IPR027417">
    <property type="entry name" value="P-loop_NTPase"/>
</dbReference>
<dbReference type="Pfam" id="PF24883">
    <property type="entry name" value="NPHP3_N"/>
    <property type="match status" value="1"/>
</dbReference>
<dbReference type="InterPro" id="IPR015943">
    <property type="entry name" value="WD40/YVTN_repeat-like_dom_sf"/>
</dbReference>
<comment type="caution">
    <text evidence="13">The sequence shown here is derived from an EMBL/GenBank/DDBJ whole genome shotgun (WGS) entry which is preliminary data.</text>
</comment>
<evidence type="ECO:0000256" key="1">
    <source>
        <dbReference type="ARBA" id="ARBA00004141"/>
    </source>
</evidence>
<evidence type="ECO:0000256" key="5">
    <source>
        <dbReference type="ARBA" id="ARBA00022692"/>
    </source>
</evidence>
<comment type="subcellular location">
    <subcellularLocation>
        <location evidence="1">Membrane</location>
        <topology evidence="1">Multi-pass membrane protein</topology>
    </subcellularLocation>
</comment>
<evidence type="ECO:0000256" key="4">
    <source>
        <dbReference type="ARBA" id="ARBA00022574"/>
    </source>
</evidence>
<dbReference type="EMBL" id="LNZH02000203">
    <property type="protein sequence ID" value="OCB86268.1"/>
    <property type="molecule type" value="Genomic_DNA"/>
</dbReference>
<feature type="repeat" description="WD" evidence="10">
    <location>
        <begin position="1053"/>
        <end position="1094"/>
    </location>
</feature>
<dbReference type="SUPFAM" id="SSF50978">
    <property type="entry name" value="WD40 repeat-like"/>
    <property type="match status" value="1"/>
</dbReference>
<keyword evidence="6" id="KW-0677">Repeat</keyword>
<dbReference type="Pfam" id="PF00400">
    <property type="entry name" value="WD40"/>
    <property type="match status" value="5"/>
</dbReference>
<dbReference type="InterPro" id="IPR036322">
    <property type="entry name" value="WD40_repeat_dom_sf"/>
</dbReference>